<protein>
    <submittedName>
        <fullName evidence="2">Uncharacterized protein</fullName>
    </submittedName>
</protein>
<proteinExistence type="predicted"/>
<dbReference type="Proteomes" id="UP000271339">
    <property type="component" value="Unassembled WGS sequence"/>
</dbReference>
<feature type="transmembrane region" description="Helical" evidence="1">
    <location>
        <begin position="154"/>
        <end position="175"/>
    </location>
</feature>
<evidence type="ECO:0000256" key="1">
    <source>
        <dbReference type="SAM" id="Phobius"/>
    </source>
</evidence>
<accession>A0A3L9YNQ2</accession>
<keyword evidence="3" id="KW-1185">Reference proteome</keyword>
<feature type="transmembrane region" description="Helical" evidence="1">
    <location>
        <begin position="58"/>
        <end position="79"/>
    </location>
</feature>
<feature type="transmembrane region" description="Helical" evidence="1">
    <location>
        <begin position="22"/>
        <end position="46"/>
    </location>
</feature>
<feature type="transmembrane region" description="Helical" evidence="1">
    <location>
        <begin position="196"/>
        <end position="220"/>
    </location>
</feature>
<evidence type="ECO:0000313" key="2">
    <source>
        <dbReference type="EMBL" id="RMA56282.1"/>
    </source>
</evidence>
<comment type="caution">
    <text evidence="2">The sequence shown here is derived from an EMBL/GenBank/DDBJ whole genome shotgun (WGS) entry which is preliminary data.</text>
</comment>
<keyword evidence="1" id="KW-0472">Membrane</keyword>
<evidence type="ECO:0000313" key="3">
    <source>
        <dbReference type="Proteomes" id="UP000271339"/>
    </source>
</evidence>
<feature type="transmembrane region" description="Helical" evidence="1">
    <location>
        <begin position="130"/>
        <end position="148"/>
    </location>
</feature>
<name>A0A3L9YNQ2_9FLAO</name>
<feature type="transmembrane region" description="Helical" evidence="1">
    <location>
        <begin position="99"/>
        <end position="123"/>
    </location>
</feature>
<keyword evidence="1" id="KW-0812">Transmembrane</keyword>
<sequence>MESFIVNSINRFKKYYLDNKELLPLLILLPTILGGILQTVQLLFIGPEYIRFFSITQLVSDGILILSILSIIYLSYLFLKKFYNFKPLLTKLTPPNTNLNYALRKFGFTLFMNILIFVFLYALKLYKYEIEFSIGWILIHSFFVFFVLPSIIELLILICFFLIRFIVFILIKWKGIGKVETYFKDKEKVIADLDPYINALSVILLIPVIVVIFGSFILLIQFSISTNNPHKLANLECVSSLVKDKFGENQNSKILYFNDKYFFVKIKDPNSDKNDDRIVLFETENILFIDNCR</sequence>
<reference evidence="2 3" key="1">
    <citation type="submission" date="2018-10" db="EMBL/GenBank/DDBJ databases">
        <title>Genomic Encyclopedia of Archaeal and Bacterial Type Strains, Phase II (KMG-II): from individual species to whole genera.</title>
        <authorList>
            <person name="Goeker M."/>
        </authorList>
    </citation>
    <scope>NUCLEOTIDE SEQUENCE [LARGE SCALE GENOMIC DNA]</scope>
    <source>
        <strain evidence="2 3">DSM 23424</strain>
    </source>
</reference>
<organism evidence="2 3">
    <name type="scientific">Ulvibacter antarcticus</name>
    <dbReference type="NCBI Taxonomy" id="442714"/>
    <lineage>
        <taxon>Bacteria</taxon>
        <taxon>Pseudomonadati</taxon>
        <taxon>Bacteroidota</taxon>
        <taxon>Flavobacteriia</taxon>
        <taxon>Flavobacteriales</taxon>
        <taxon>Flavobacteriaceae</taxon>
        <taxon>Ulvibacter</taxon>
    </lineage>
</organism>
<keyword evidence="1" id="KW-1133">Transmembrane helix</keyword>
<gene>
    <name evidence="2" type="ORF">BXY75_3403</name>
</gene>
<dbReference type="EMBL" id="REFC01000018">
    <property type="protein sequence ID" value="RMA56282.1"/>
    <property type="molecule type" value="Genomic_DNA"/>
</dbReference>
<dbReference type="AlphaFoldDB" id="A0A3L9YNQ2"/>